<protein>
    <submittedName>
        <fullName evidence="9">Trk system potassium uptake protein TrkH</fullName>
    </submittedName>
</protein>
<dbReference type="GO" id="GO:0008324">
    <property type="term" value="F:monoatomic cation transmembrane transporter activity"/>
    <property type="evidence" value="ECO:0007669"/>
    <property type="project" value="InterPro"/>
</dbReference>
<keyword evidence="4 8" id="KW-0812">Transmembrane</keyword>
<evidence type="ECO:0000256" key="4">
    <source>
        <dbReference type="ARBA" id="ARBA00022692"/>
    </source>
</evidence>
<keyword evidence="3" id="KW-1003">Cell membrane</keyword>
<feature type="transmembrane region" description="Helical" evidence="8">
    <location>
        <begin position="187"/>
        <end position="213"/>
    </location>
</feature>
<accession>A0A5S4ZQJ4</accession>
<dbReference type="PANTHER" id="PTHR32024:SF1">
    <property type="entry name" value="KTR SYSTEM POTASSIUM UPTAKE PROTEIN B"/>
    <property type="match status" value="1"/>
</dbReference>
<dbReference type="Pfam" id="PF02386">
    <property type="entry name" value="TrkH"/>
    <property type="match status" value="1"/>
</dbReference>
<keyword evidence="7 8" id="KW-0472">Membrane</keyword>
<evidence type="ECO:0000256" key="7">
    <source>
        <dbReference type="ARBA" id="ARBA00023136"/>
    </source>
</evidence>
<feature type="transmembrane region" description="Helical" evidence="8">
    <location>
        <begin position="12"/>
        <end position="31"/>
    </location>
</feature>
<dbReference type="GO" id="GO:0005886">
    <property type="term" value="C:plasma membrane"/>
    <property type="evidence" value="ECO:0007669"/>
    <property type="project" value="UniProtKB-SubCell"/>
</dbReference>
<keyword evidence="2" id="KW-0813">Transport</keyword>
<feature type="transmembrane region" description="Helical" evidence="8">
    <location>
        <begin position="311"/>
        <end position="331"/>
    </location>
</feature>
<organism evidence="9 10">
    <name type="scientific">Desulfallas thermosapovorans DSM 6562</name>
    <dbReference type="NCBI Taxonomy" id="1121431"/>
    <lineage>
        <taxon>Bacteria</taxon>
        <taxon>Bacillati</taxon>
        <taxon>Bacillota</taxon>
        <taxon>Clostridia</taxon>
        <taxon>Eubacteriales</taxon>
        <taxon>Desulfallaceae</taxon>
        <taxon>Desulfallas</taxon>
    </lineage>
</organism>
<evidence type="ECO:0000256" key="6">
    <source>
        <dbReference type="ARBA" id="ARBA00023065"/>
    </source>
</evidence>
<dbReference type="PANTHER" id="PTHR32024">
    <property type="entry name" value="TRK SYSTEM POTASSIUM UPTAKE PROTEIN TRKG-RELATED"/>
    <property type="match status" value="1"/>
</dbReference>
<feature type="transmembrane region" description="Helical" evidence="8">
    <location>
        <begin position="225"/>
        <end position="243"/>
    </location>
</feature>
<comment type="subcellular location">
    <subcellularLocation>
        <location evidence="1">Cell membrane</location>
        <topology evidence="1">Multi-pass membrane protein</topology>
    </subcellularLocation>
</comment>
<evidence type="ECO:0000256" key="5">
    <source>
        <dbReference type="ARBA" id="ARBA00022989"/>
    </source>
</evidence>
<dbReference type="AlphaFoldDB" id="A0A5S4ZQJ4"/>
<feature type="transmembrane region" description="Helical" evidence="8">
    <location>
        <begin position="343"/>
        <end position="362"/>
    </location>
</feature>
<reference evidence="9 10" key="1">
    <citation type="submission" date="2019-07" db="EMBL/GenBank/DDBJ databases">
        <title>Genomic Encyclopedia of Type Strains, Phase I: the one thousand microbial genomes (KMG-I) project.</title>
        <authorList>
            <person name="Kyrpides N."/>
        </authorList>
    </citation>
    <scope>NUCLEOTIDE SEQUENCE [LARGE SCALE GENOMIC DNA]</scope>
    <source>
        <strain evidence="9 10">DSM 6562</strain>
    </source>
</reference>
<dbReference type="GO" id="GO:0030001">
    <property type="term" value="P:metal ion transport"/>
    <property type="evidence" value="ECO:0007669"/>
    <property type="project" value="UniProtKB-ARBA"/>
</dbReference>
<dbReference type="RefSeq" id="WP_166511987.1">
    <property type="nucleotide sequence ID" value="NZ_VNHM01000010.1"/>
</dbReference>
<evidence type="ECO:0000256" key="2">
    <source>
        <dbReference type="ARBA" id="ARBA00022448"/>
    </source>
</evidence>
<evidence type="ECO:0000313" key="9">
    <source>
        <dbReference type="EMBL" id="TYO94967.1"/>
    </source>
</evidence>
<dbReference type="EMBL" id="VNHM01000010">
    <property type="protein sequence ID" value="TYO94967.1"/>
    <property type="molecule type" value="Genomic_DNA"/>
</dbReference>
<sequence length="437" mass="47512">MLKKIKPGQFLLISYALVDLMGTILLMLPLASTESGSTSLIEAWFTATSALTVTGLTIVTTASHWTTFGHVVIMVLMQIGGLGLMAIATITLTMLGLRIHLGHRLLIAQDRNYFDMYGVVRLVLNIFVLTLFIEGTGAALLGFLFPDLWENGPIEGLLFITFHAISAFNGAGFDLTGQSLEPYRYNIGINLVIMTMITLGSLGYVVLQELFLVRKWHRLSLHSRMVLLVTGAIILVGSIFYFVSEFHRTLAGAPWADKIIISVFQAATRTAGFTNVPVTAWNEPFIFLMIIMMFIGASPGSVGGGVKTTTFGTVVLAVWSIVRGKKAVVLFEREIAQESVTKGFTVVVMAGMLVVVSTLLIMTVEGLPFMPVLFEVVSAMATVGLSMGITTQLSPFGLIVIGILMFVGRIGILTVVVVLAGTEKRRFQYMKEDILIG</sequence>
<keyword evidence="10" id="KW-1185">Reference proteome</keyword>
<comment type="caution">
    <text evidence="9">The sequence shown here is derived from an EMBL/GenBank/DDBJ whole genome shotgun (WGS) entry which is preliminary data.</text>
</comment>
<name>A0A5S4ZQJ4_9FIRM</name>
<dbReference type="InterPro" id="IPR003445">
    <property type="entry name" value="Cat_transpt"/>
</dbReference>
<gene>
    <name evidence="9" type="ORF">LX24_01983</name>
</gene>
<feature type="transmembrane region" description="Helical" evidence="8">
    <location>
        <begin position="71"/>
        <end position="97"/>
    </location>
</feature>
<proteinExistence type="predicted"/>
<keyword evidence="5 8" id="KW-1133">Transmembrane helix</keyword>
<feature type="transmembrane region" description="Helical" evidence="8">
    <location>
        <begin position="396"/>
        <end position="421"/>
    </location>
</feature>
<evidence type="ECO:0000256" key="3">
    <source>
        <dbReference type="ARBA" id="ARBA00022475"/>
    </source>
</evidence>
<feature type="transmembrane region" description="Helical" evidence="8">
    <location>
        <begin position="118"/>
        <end position="145"/>
    </location>
</feature>
<evidence type="ECO:0000256" key="8">
    <source>
        <dbReference type="SAM" id="Phobius"/>
    </source>
</evidence>
<feature type="transmembrane region" description="Helical" evidence="8">
    <location>
        <begin position="43"/>
        <end position="65"/>
    </location>
</feature>
<keyword evidence="6" id="KW-0406">Ion transport</keyword>
<dbReference type="Proteomes" id="UP000323166">
    <property type="component" value="Unassembled WGS sequence"/>
</dbReference>
<evidence type="ECO:0000256" key="1">
    <source>
        <dbReference type="ARBA" id="ARBA00004651"/>
    </source>
</evidence>
<evidence type="ECO:0000313" key="10">
    <source>
        <dbReference type="Proteomes" id="UP000323166"/>
    </source>
</evidence>